<keyword evidence="3" id="KW-0472">Membrane</keyword>
<keyword evidence="3" id="KW-0321">Glycogen metabolism</keyword>
<dbReference type="GO" id="GO:0005977">
    <property type="term" value="P:glycogen metabolic process"/>
    <property type="evidence" value="ECO:0007669"/>
    <property type="project" value="UniProtKB-KW"/>
</dbReference>
<keyword evidence="3" id="KW-0112">Calmodulin-binding</keyword>
<comment type="function">
    <text evidence="3">Phosphorylase b kinase catalyzes the phosphorylation of serine in certain substrates, including troponin I.</text>
</comment>
<evidence type="ECO:0000256" key="2">
    <source>
        <dbReference type="PIRSR" id="PIRSR608734-50"/>
    </source>
</evidence>
<dbReference type="InterPro" id="IPR045583">
    <property type="entry name" value="KPBA/B_C"/>
</dbReference>
<evidence type="ECO:0000313" key="6">
    <source>
        <dbReference type="Proteomes" id="UP001488838"/>
    </source>
</evidence>
<accession>A0AAW0HAE7</accession>
<protein>
    <recommendedName>
        <fullName evidence="3">Phosphorylase b kinase regulatory subunit</fullName>
    </recommendedName>
</protein>
<comment type="caution">
    <text evidence="5">The sequence shown here is derived from an EMBL/GenBank/DDBJ whole genome shotgun (WGS) entry which is preliminary data.</text>
</comment>
<dbReference type="GO" id="GO:0005516">
    <property type="term" value="F:calmodulin binding"/>
    <property type="evidence" value="ECO:0007669"/>
    <property type="project" value="UniProtKB-KW"/>
</dbReference>
<feature type="domain" description="Phosphorylase b kinase regulatory subunit alpha/beta C-terminal" evidence="4">
    <location>
        <begin position="139"/>
        <end position="182"/>
    </location>
</feature>
<comment type="PTM">
    <text evidence="2">Although the final Cys may be farnesylated, the terminal tripeptide is probably not removed, and the C-terminus is not methylated.</text>
</comment>
<comment type="similarity">
    <text evidence="3">Belongs to the phosphorylase b kinase regulatory chain family.</text>
</comment>
<dbReference type="Pfam" id="PF19292">
    <property type="entry name" value="KPBB_C"/>
    <property type="match status" value="1"/>
</dbReference>
<dbReference type="GO" id="GO:0005964">
    <property type="term" value="C:phosphorylase kinase complex"/>
    <property type="evidence" value="ECO:0007669"/>
    <property type="project" value="TreeGrafter"/>
</dbReference>
<keyword evidence="3" id="KW-1003">Cell membrane</keyword>
<dbReference type="EMBL" id="JBBHLL010000706">
    <property type="protein sequence ID" value="KAK7798365.1"/>
    <property type="molecule type" value="Genomic_DNA"/>
</dbReference>
<keyword evidence="2 3" id="KW-0449">Lipoprotein</keyword>
<dbReference type="InterPro" id="IPR008734">
    <property type="entry name" value="PHK_A/B_su"/>
</dbReference>
<gene>
    <name evidence="5" type="ORF">U0070_006879</name>
</gene>
<dbReference type="AlphaFoldDB" id="A0AAW0HAE7"/>
<comment type="subunit">
    <text evidence="3">Hexadecamer of 4 heterotetramers, each composed of alpha, beta, gamma, and delta subunits. Alpha (PHKA1 or PHKA2) and beta (PHKB) are regulatory subunits, gamma (PHKG1 or PHKG2) is the catalytic subunit, and delta is calmodulin.</text>
</comment>
<keyword evidence="6" id="KW-1185">Reference proteome</keyword>
<evidence type="ECO:0000259" key="4">
    <source>
        <dbReference type="Pfam" id="PF19292"/>
    </source>
</evidence>
<evidence type="ECO:0000256" key="3">
    <source>
        <dbReference type="RuleBase" id="RU364123"/>
    </source>
</evidence>
<proteinExistence type="inferred from homology"/>
<dbReference type="GO" id="GO:0005886">
    <property type="term" value="C:plasma membrane"/>
    <property type="evidence" value="ECO:0007669"/>
    <property type="project" value="UniProtKB-SubCell"/>
</dbReference>
<comment type="subcellular location">
    <subcellularLocation>
        <location evidence="3">Cell membrane</location>
        <topology evidence="3">Lipid-anchor</topology>
        <orientation evidence="3">Cytoplasmic side</orientation>
    </subcellularLocation>
</comment>
<reference evidence="5 6" key="1">
    <citation type="journal article" date="2023" name="bioRxiv">
        <title>Conserved and derived expression patterns and positive selection on dental genes reveal complex evolutionary context of ever-growing rodent molars.</title>
        <authorList>
            <person name="Calamari Z.T."/>
            <person name="Song A."/>
            <person name="Cohen E."/>
            <person name="Akter M."/>
            <person name="Roy R.D."/>
            <person name="Hallikas O."/>
            <person name="Christensen M.M."/>
            <person name="Li P."/>
            <person name="Marangoni P."/>
            <person name="Jernvall J."/>
            <person name="Klein O.D."/>
        </authorList>
    </citation>
    <scope>NUCLEOTIDE SEQUENCE [LARGE SCALE GENOMIC DNA]</scope>
    <source>
        <strain evidence="5">V071</strain>
    </source>
</reference>
<organism evidence="5 6">
    <name type="scientific">Myodes glareolus</name>
    <name type="common">Bank vole</name>
    <name type="synonym">Clethrionomys glareolus</name>
    <dbReference type="NCBI Taxonomy" id="447135"/>
    <lineage>
        <taxon>Eukaryota</taxon>
        <taxon>Metazoa</taxon>
        <taxon>Chordata</taxon>
        <taxon>Craniata</taxon>
        <taxon>Vertebrata</taxon>
        <taxon>Euteleostomi</taxon>
        <taxon>Mammalia</taxon>
        <taxon>Eutheria</taxon>
        <taxon>Euarchontoglires</taxon>
        <taxon>Glires</taxon>
        <taxon>Rodentia</taxon>
        <taxon>Myomorpha</taxon>
        <taxon>Muroidea</taxon>
        <taxon>Cricetidae</taxon>
        <taxon>Arvicolinae</taxon>
        <taxon>Myodes</taxon>
    </lineage>
</organism>
<dbReference type="PANTHER" id="PTHR10749">
    <property type="entry name" value="PHOSPHORYLASE B KINASE REGULATORY SUBUNIT"/>
    <property type="match status" value="1"/>
</dbReference>
<dbReference type="PANTHER" id="PTHR10749:SF4">
    <property type="entry name" value="PHOSPHORYLASE B KINASE REGULATORY SUBUNIT ALPHA, SKELETAL MUSCLE ISOFORM"/>
    <property type="match status" value="1"/>
</dbReference>
<feature type="lipid moiety-binding region" description="S-farnesyl cysteine" evidence="2">
    <location>
        <position position="263"/>
    </location>
</feature>
<evidence type="ECO:0000313" key="5">
    <source>
        <dbReference type="EMBL" id="KAK7798365.1"/>
    </source>
</evidence>
<keyword evidence="2 3" id="KW-0636">Prenylation</keyword>
<dbReference type="Proteomes" id="UP001488838">
    <property type="component" value="Unassembled WGS sequence"/>
</dbReference>
<keyword evidence="1 3" id="KW-0119">Carbohydrate metabolism</keyword>
<name>A0AAW0HAE7_MYOGA</name>
<evidence type="ECO:0000256" key="1">
    <source>
        <dbReference type="ARBA" id="ARBA00023277"/>
    </source>
</evidence>
<comment type="pathway">
    <text evidence="3">Glycan biosynthesis; glycogen metabolism.</text>
</comment>
<sequence>MSISILTQEIMVYLAMYMRTQPGLFAEMFRLRIGLIIQVMATELAHSLRCSAEEATEGLMNLSPSAMKNLLHHILSGKEFGVERSVRPIDSNVSPAISIHEIGAVGATKTERTGIMQLKSEIKQCHGLSVEGFVLPSSTTREMTPGEIKFSVHVESVLNRVPQPEYRQLLVEAILVLTMLADIEIHSIGSIIAVEKIVHIANDLFLQEQKTLGADDVMLAKDPASGICTLLYDSAPSGRFGTMTYLSKAAATYVQEFLPHSLCAMQ</sequence>